<dbReference type="AlphaFoldDB" id="A0A1P9WZB9"/>
<evidence type="ECO:0008006" key="4">
    <source>
        <dbReference type="Google" id="ProtNLM"/>
    </source>
</evidence>
<keyword evidence="3" id="KW-1185">Reference proteome</keyword>
<dbReference type="Proteomes" id="UP000187941">
    <property type="component" value="Chromosome"/>
</dbReference>
<gene>
    <name evidence="2" type="ORF">AWR27_15840</name>
</gene>
<dbReference type="OrthoDB" id="1453505at2"/>
<evidence type="ECO:0000256" key="1">
    <source>
        <dbReference type="SAM" id="SignalP"/>
    </source>
</evidence>
<dbReference type="EMBL" id="CP014263">
    <property type="protein sequence ID" value="AQG80668.1"/>
    <property type="molecule type" value="Genomic_DNA"/>
</dbReference>
<name>A0A1P9WZB9_9BACT</name>
<dbReference type="InterPro" id="IPR023888">
    <property type="entry name" value="SdpC-like"/>
</dbReference>
<reference evidence="2 3" key="1">
    <citation type="submission" date="2016-01" db="EMBL/GenBank/DDBJ databases">
        <authorList>
            <person name="Oliw E.H."/>
        </authorList>
    </citation>
    <scope>NUCLEOTIDE SEQUENCE [LARGE SCALE GENOMIC DNA]</scope>
    <source>
        <strain evidence="2 3">DY10</strain>
    </source>
</reference>
<organism evidence="2 3">
    <name type="scientific">Spirosoma montaniterrae</name>
    <dbReference type="NCBI Taxonomy" id="1178516"/>
    <lineage>
        <taxon>Bacteria</taxon>
        <taxon>Pseudomonadati</taxon>
        <taxon>Bacteroidota</taxon>
        <taxon>Cytophagia</taxon>
        <taxon>Cytophagales</taxon>
        <taxon>Cytophagaceae</taxon>
        <taxon>Spirosoma</taxon>
    </lineage>
</organism>
<dbReference type="KEGG" id="smon:AWR27_15840"/>
<feature type="chain" id="PRO_5012365628" description="DUF5667 domain-containing protein" evidence="1">
    <location>
        <begin position="32"/>
        <end position="202"/>
    </location>
</feature>
<dbReference type="STRING" id="1178516.AWR27_15840"/>
<proteinExistence type="predicted"/>
<evidence type="ECO:0000313" key="3">
    <source>
        <dbReference type="Proteomes" id="UP000187941"/>
    </source>
</evidence>
<protein>
    <recommendedName>
        <fullName evidence="4">DUF5667 domain-containing protein</fullName>
    </recommendedName>
</protein>
<feature type="signal peptide" evidence="1">
    <location>
        <begin position="1"/>
        <end position="31"/>
    </location>
</feature>
<evidence type="ECO:0000313" key="2">
    <source>
        <dbReference type="EMBL" id="AQG80668.1"/>
    </source>
</evidence>
<dbReference type="Pfam" id="PF26137">
    <property type="entry name" value="Toxin_SdpC"/>
    <property type="match status" value="1"/>
</dbReference>
<sequence>MTTFIRQYLLNAYTALPLLVCLLVASWAAQARPLGVTHRYSGEEMFRGLFFLEGRYAEAIPELKSMSLSYTAKLAKAADKKAKIHATRQRLIQTLLAEDKFVFDKFRAAVESGNPLIIKSKLEQTQQKLEELVAFQSKSRKSVETNQGNCLIILIVTSESAASLSMQVIAMVLSPEEITQTNSRLLTEQLVASMCRLSANPS</sequence>
<keyword evidence="1" id="KW-0732">Signal</keyword>
<accession>A0A1P9WZB9</accession>
<dbReference type="RefSeq" id="WP_077132098.1">
    <property type="nucleotide sequence ID" value="NZ_CP014263.1"/>
</dbReference>